<sequence>MDALISQAEFAEIIGVSEARVSQLVSEGVIARGDTCAGWLLAYCERLRDQAAGRVGADGAGGLDLVQERAALAREQRIAQAMKNKVASGEFAPIGILADVLGQAASGVVDRMDQLEGDLRKACPDLPEDARAVVLSVVAKARNEWLRSTAKLVADKVDELADDVEDEAAVMEDND</sequence>
<dbReference type="Proteomes" id="UP001562178">
    <property type="component" value="Unassembled WGS sequence"/>
</dbReference>
<protein>
    <submittedName>
        <fullName evidence="1">Uncharacterized protein</fullName>
    </submittedName>
</protein>
<accession>A0ABV4B7I4</accession>
<organism evidence="1 2">
    <name type="scientific">Comamonas sediminis</name>
    <dbReference type="NCBI Taxonomy" id="1783360"/>
    <lineage>
        <taxon>Bacteria</taxon>
        <taxon>Pseudomonadati</taxon>
        <taxon>Pseudomonadota</taxon>
        <taxon>Betaproteobacteria</taxon>
        <taxon>Burkholderiales</taxon>
        <taxon>Comamonadaceae</taxon>
        <taxon>Comamonas</taxon>
    </lineage>
</organism>
<dbReference type="EMBL" id="JBGBDC010000010">
    <property type="protein sequence ID" value="MEY2253405.1"/>
    <property type="molecule type" value="Genomic_DNA"/>
</dbReference>
<name>A0ABV4B7I4_9BURK</name>
<comment type="caution">
    <text evidence="1">The sequence shown here is derived from an EMBL/GenBank/DDBJ whole genome shotgun (WGS) entry which is preliminary data.</text>
</comment>
<gene>
    <name evidence="1" type="ORF">AB7A72_20475</name>
</gene>
<proteinExistence type="predicted"/>
<dbReference type="RefSeq" id="WP_369460992.1">
    <property type="nucleotide sequence ID" value="NZ_JBGBDC010000010.1"/>
</dbReference>
<reference evidence="1 2" key="1">
    <citation type="journal article" date="2016" name="Int. J. Syst. Evol. Microbiol.">
        <title>Description of Comamonas sediminis sp. nov., isolated from lagoon sediments.</title>
        <authorList>
            <person name="Subhash Y."/>
            <person name="Bang J.J."/>
            <person name="You T.H."/>
            <person name="Lee S.S."/>
        </authorList>
    </citation>
    <scope>NUCLEOTIDE SEQUENCE [LARGE SCALE GENOMIC DNA]</scope>
    <source>
        <strain evidence="1 2">JCM 31169</strain>
    </source>
</reference>
<evidence type="ECO:0000313" key="1">
    <source>
        <dbReference type="EMBL" id="MEY2253405.1"/>
    </source>
</evidence>
<evidence type="ECO:0000313" key="2">
    <source>
        <dbReference type="Proteomes" id="UP001562178"/>
    </source>
</evidence>
<keyword evidence="2" id="KW-1185">Reference proteome</keyword>